<dbReference type="EMBL" id="CP070969">
    <property type="protein sequence ID" value="QSF45346.1"/>
    <property type="molecule type" value="Genomic_DNA"/>
</dbReference>
<keyword evidence="2" id="KW-1185">Reference proteome</keyword>
<protein>
    <submittedName>
        <fullName evidence="1">Uncharacterized protein</fullName>
    </submittedName>
</protein>
<dbReference type="RefSeq" id="WP_206102809.1">
    <property type="nucleotide sequence ID" value="NZ_CP070969.1"/>
</dbReference>
<organism evidence="1 2">
    <name type="scientific">Paenibacillus tianjinensis</name>
    <dbReference type="NCBI Taxonomy" id="2810347"/>
    <lineage>
        <taxon>Bacteria</taxon>
        <taxon>Bacillati</taxon>
        <taxon>Bacillota</taxon>
        <taxon>Bacilli</taxon>
        <taxon>Bacillales</taxon>
        <taxon>Paenibacillaceae</taxon>
        <taxon>Paenibacillus</taxon>
    </lineage>
</organism>
<accession>A0ABX7LDM1</accession>
<reference evidence="1 2" key="1">
    <citation type="submission" date="2021-02" db="EMBL/GenBank/DDBJ databases">
        <title>Paenibacillus tianjinensis sp. nov.</title>
        <authorList>
            <person name="Liu H."/>
        </authorList>
    </citation>
    <scope>NUCLEOTIDE SEQUENCE [LARGE SCALE GENOMIC DNA]</scope>
    <source>
        <strain evidence="1 2">TB2019</strain>
    </source>
</reference>
<dbReference type="Proteomes" id="UP000663452">
    <property type="component" value="Chromosome"/>
</dbReference>
<gene>
    <name evidence="1" type="ORF">JRJ22_01360</name>
</gene>
<proteinExistence type="predicted"/>
<evidence type="ECO:0000313" key="2">
    <source>
        <dbReference type="Proteomes" id="UP000663452"/>
    </source>
</evidence>
<sequence length="80" mass="9476">MSDEDRKLAIRYAPCLWFDRNEPFFPARFGVTVLREDGESPSFRRSLNVSRPKVKAWNTRYITIMISSSPGRIRRELDRL</sequence>
<name>A0ABX7LDM1_9BACL</name>
<evidence type="ECO:0000313" key="1">
    <source>
        <dbReference type="EMBL" id="QSF45346.1"/>
    </source>
</evidence>